<dbReference type="Gene3D" id="3.40.50.300">
    <property type="entry name" value="P-loop containing nucleotide triphosphate hydrolases"/>
    <property type="match status" value="1"/>
</dbReference>
<dbReference type="SUPFAM" id="SSF52540">
    <property type="entry name" value="P-loop containing nucleoside triphosphate hydrolases"/>
    <property type="match status" value="1"/>
</dbReference>
<protein>
    <submittedName>
        <fullName evidence="1">Uncharacterized protein</fullName>
    </submittedName>
</protein>
<dbReference type="Pfam" id="PF13671">
    <property type="entry name" value="AAA_33"/>
    <property type="match status" value="1"/>
</dbReference>
<dbReference type="OrthoDB" id="6182772at2"/>
<proteinExistence type="predicted"/>
<dbReference type="PANTHER" id="PTHR13308:SF40">
    <property type="entry name" value="NEDD4-BINDING PROTEIN 2-LIKE 1"/>
    <property type="match status" value="1"/>
</dbReference>
<evidence type="ECO:0000313" key="2">
    <source>
        <dbReference type="Proteomes" id="UP000006431"/>
    </source>
</evidence>
<dbReference type="HOGENOM" id="CLU_108433_0_0_7"/>
<sequence length="215" mass="25197">MIKKTVIINRAVPGSGKTTITNCIVLELKKNDLQVVVHSTDEYFMQQGKYIFDIKNLKKYHQENFASFQESIENQIDVIICDNTNIAPWQTEAYTQLAREHNYKILILTLDPRELEQHVQSQLITDEKTDAHGVDEEILLRMIREYEVFDDLLNTKTVIDPNKHMHYEWDEEKTKKIIIGTAKYFDSDLIIRILPDEYKNIQSVIGSKILKLIKE</sequence>
<dbReference type="AlphaFoldDB" id="B6BJ45"/>
<dbReference type="InterPro" id="IPR027417">
    <property type="entry name" value="P-loop_NTPase"/>
</dbReference>
<name>B6BJ45_SULGG</name>
<gene>
    <name evidence="1" type="ORF">SMGD1_2037</name>
</gene>
<dbReference type="RefSeq" id="WP_008336426.1">
    <property type="nucleotide sequence ID" value="NZ_AFRZ01000001.1"/>
</dbReference>
<dbReference type="Proteomes" id="UP000006431">
    <property type="component" value="Unassembled WGS sequence"/>
</dbReference>
<comment type="caution">
    <text evidence="1">The sequence shown here is derived from an EMBL/GenBank/DDBJ whole genome shotgun (WGS) entry which is preliminary data.</text>
</comment>
<dbReference type="InterPro" id="IPR026302">
    <property type="entry name" value="NEDD4-bd_p2"/>
</dbReference>
<dbReference type="EMBL" id="AFRZ01000001">
    <property type="protein sequence ID" value="EHP30560.1"/>
    <property type="molecule type" value="Genomic_DNA"/>
</dbReference>
<evidence type="ECO:0000313" key="1">
    <source>
        <dbReference type="EMBL" id="EHP30560.1"/>
    </source>
</evidence>
<dbReference type="REBASE" id="780281">
    <property type="entry name" value="M.SgoGD1ORF2037P"/>
</dbReference>
<accession>B6BJ45</accession>
<dbReference type="PATRIC" id="fig|929558.5.peg.2027"/>
<dbReference type="PANTHER" id="PTHR13308">
    <property type="entry name" value="NEDD4-BINDING PROTEIN 2-LIKE 1"/>
    <property type="match status" value="1"/>
</dbReference>
<reference evidence="1 2" key="1">
    <citation type="journal article" date="2012" name="Proc. Natl. Acad. Sci. U.S.A.">
        <title>Genome and physiology of a model Epsilonproteobacterium responsible for sulfide detoxification in marine oxygen depletion zones.</title>
        <authorList>
            <person name="Grote J."/>
            <person name="Schott T."/>
            <person name="Bruckner C.G."/>
            <person name="Glockner F.O."/>
            <person name="Jost G."/>
            <person name="Teeling H."/>
            <person name="Labrenz M."/>
            <person name="Jurgens K."/>
        </authorList>
    </citation>
    <scope>NUCLEOTIDE SEQUENCE [LARGE SCALE GENOMIC DNA]</scope>
    <source>
        <strain evidence="1 2">GD1</strain>
    </source>
</reference>
<organism evidence="1 2">
    <name type="scientific">Sulfurimonas gotlandica (strain DSM 19862 / JCM 16533 / GD1)</name>
    <dbReference type="NCBI Taxonomy" id="929558"/>
    <lineage>
        <taxon>Bacteria</taxon>
        <taxon>Pseudomonadati</taxon>
        <taxon>Campylobacterota</taxon>
        <taxon>Epsilonproteobacteria</taxon>
        <taxon>Campylobacterales</taxon>
        <taxon>Sulfurimonadaceae</taxon>
        <taxon>Sulfurimonas</taxon>
    </lineage>
</organism>
<dbReference type="STRING" id="929558.SMGD1_2037"/>
<dbReference type="eggNOG" id="COG4088">
    <property type="taxonomic scope" value="Bacteria"/>
</dbReference>
<keyword evidence="2" id="KW-1185">Reference proteome</keyword>
<accession>H1FWY4</accession>